<dbReference type="EMBL" id="JARQWQ010000149">
    <property type="protein sequence ID" value="KAK2548331.1"/>
    <property type="molecule type" value="Genomic_DNA"/>
</dbReference>
<dbReference type="GO" id="GO:0004843">
    <property type="term" value="F:cysteine-type deubiquitinase activity"/>
    <property type="evidence" value="ECO:0007669"/>
    <property type="project" value="UniProtKB-UniRule"/>
</dbReference>
<dbReference type="EC" id="3.4.19.12" evidence="2"/>
<dbReference type="GO" id="GO:0071108">
    <property type="term" value="P:protein K48-linked deubiquitination"/>
    <property type="evidence" value="ECO:0007669"/>
    <property type="project" value="InterPro"/>
</dbReference>
<feature type="domain" description="Deubiquitinating enzyme MINDY-3/4 conserved" evidence="3">
    <location>
        <begin position="8"/>
        <end position="124"/>
    </location>
</feature>
<accession>A0AAD9PSZ0</accession>
<evidence type="ECO:0000313" key="4">
    <source>
        <dbReference type="EMBL" id="KAK2548331.1"/>
    </source>
</evidence>
<protein>
    <recommendedName>
        <fullName evidence="2">Ubiquitin carboxyl-terminal hydrolase MINDY</fullName>
        <ecNumber evidence="2">3.4.19.12</ecNumber>
    </recommendedName>
</protein>
<dbReference type="AlphaFoldDB" id="A0AAD9PSZ0"/>
<reference evidence="4" key="1">
    <citation type="journal article" date="2023" name="G3 (Bethesda)">
        <title>Whole genome assembly and annotation of the endangered Caribbean coral Acropora cervicornis.</title>
        <authorList>
            <person name="Selwyn J.D."/>
            <person name="Vollmer S.V."/>
        </authorList>
    </citation>
    <scope>NUCLEOTIDE SEQUENCE</scope>
    <source>
        <strain evidence="4">K2</strain>
    </source>
</reference>
<gene>
    <name evidence="4" type="ORF">P5673_031486</name>
</gene>
<dbReference type="PANTHER" id="PTHR12473">
    <property type="entry name" value="UBIQUITIN CARBOXYL-TERMINAL HYDROLASE MINDY-4-RELATED"/>
    <property type="match status" value="1"/>
</dbReference>
<keyword evidence="2" id="KW-0788">Thiol protease</keyword>
<organism evidence="4 5">
    <name type="scientific">Acropora cervicornis</name>
    <name type="common">Staghorn coral</name>
    <dbReference type="NCBI Taxonomy" id="6130"/>
    <lineage>
        <taxon>Eukaryota</taxon>
        <taxon>Metazoa</taxon>
        <taxon>Cnidaria</taxon>
        <taxon>Anthozoa</taxon>
        <taxon>Hexacorallia</taxon>
        <taxon>Scleractinia</taxon>
        <taxon>Astrocoeniina</taxon>
        <taxon>Acroporidae</taxon>
        <taxon>Acropora</taxon>
    </lineage>
</organism>
<evidence type="ECO:0000256" key="2">
    <source>
        <dbReference type="RuleBase" id="RU367088"/>
    </source>
</evidence>
<keyword evidence="5" id="KW-1185">Reference proteome</keyword>
<dbReference type="InterPro" id="IPR039785">
    <property type="entry name" value="MINY3/4"/>
</dbReference>
<comment type="caution">
    <text evidence="4">The sequence shown here is derived from an EMBL/GenBank/DDBJ whole genome shotgun (WGS) entry which is preliminary data.</text>
</comment>
<dbReference type="GO" id="GO:1990380">
    <property type="term" value="F:K48-linked deubiquitinase activity"/>
    <property type="evidence" value="ECO:0007669"/>
    <property type="project" value="UniProtKB-UniRule"/>
</dbReference>
<comment type="similarity">
    <text evidence="1 2">Belongs to the MINDY deubiquitinase family. FAM188 subfamily.</text>
</comment>
<reference evidence="4" key="2">
    <citation type="journal article" date="2023" name="Science">
        <title>Genomic signatures of disease resistance in endangered staghorn corals.</title>
        <authorList>
            <person name="Vollmer S.V."/>
            <person name="Selwyn J.D."/>
            <person name="Despard B.A."/>
            <person name="Roesel C.L."/>
        </authorList>
    </citation>
    <scope>NUCLEOTIDE SEQUENCE</scope>
    <source>
        <strain evidence="4">K2</strain>
    </source>
</reference>
<dbReference type="InterPro" id="IPR025257">
    <property type="entry name" value="MINDY-3/4_CD"/>
</dbReference>
<evidence type="ECO:0000259" key="3">
    <source>
        <dbReference type="SMART" id="SM01174"/>
    </source>
</evidence>
<proteinExistence type="inferred from homology"/>
<comment type="function">
    <text evidence="2">Hydrolase that can remove 'Lys-48'-linked conjugated ubiquitin from proteins.</text>
</comment>
<sequence length="129" mass="14931">MRDAGLDSRLILTPVFYKNSTHTCQTTLQVGMNFKNPKFPVWVICSESHFSILFSAERNLLDDLGSVKKFDLYYYDGLARQDEELRLTVDTARECPDYKDTDLVPPLEHCIRTRWKNAVVDWNGSDPIL</sequence>
<comment type="catalytic activity">
    <reaction evidence="2">
        <text>Thiol-dependent hydrolysis of ester, thioester, amide, peptide and isopeptide bonds formed by the C-terminal Gly of ubiquitin (a 76-residue protein attached to proteins as an intracellular targeting signal).</text>
        <dbReference type="EC" id="3.4.19.12"/>
    </reaction>
</comment>
<dbReference type="PANTHER" id="PTHR12473:SF8">
    <property type="entry name" value="UBIQUITIN CARBOXYL-TERMINAL HYDROLASE MINDY-4-RELATED"/>
    <property type="match status" value="1"/>
</dbReference>
<evidence type="ECO:0000313" key="5">
    <source>
        <dbReference type="Proteomes" id="UP001249851"/>
    </source>
</evidence>
<dbReference type="Proteomes" id="UP001249851">
    <property type="component" value="Unassembled WGS sequence"/>
</dbReference>
<name>A0AAD9PSZ0_ACRCE</name>
<dbReference type="Pfam" id="PF13898">
    <property type="entry name" value="MINDY-3_4_CD"/>
    <property type="match status" value="1"/>
</dbReference>
<dbReference type="GO" id="GO:0006508">
    <property type="term" value="P:proteolysis"/>
    <property type="evidence" value="ECO:0007669"/>
    <property type="project" value="UniProtKB-KW"/>
</dbReference>
<dbReference type="SMART" id="SM01174">
    <property type="entry name" value="DUF4205"/>
    <property type="match status" value="1"/>
</dbReference>
<evidence type="ECO:0000256" key="1">
    <source>
        <dbReference type="ARBA" id="ARBA00011074"/>
    </source>
</evidence>
<keyword evidence="2" id="KW-0833">Ubl conjugation pathway</keyword>
<keyword evidence="2 4" id="KW-0378">Hydrolase</keyword>
<keyword evidence="2" id="KW-0645">Protease</keyword>